<keyword evidence="2" id="KW-1185">Reference proteome</keyword>
<evidence type="ECO:0000313" key="1">
    <source>
        <dbReference type="EMBL" id="GIX78424.1"/>
    </source>
</evidence>
<dbReference type="AlphaFoldDB" id="A0AAV4N2A4"/>
<sequence>KIKLFKNKIFKNRNEVSLPVKCRDRMSAFRVLASNHDASRGLNDSIPTWWVAVHPGLREMNMTLVQSHCLP</sequence>
<gene>
    <name evidence="1" type="ORF">CEXT_452051</name>
</gene>
<reference evidence="1 2" key="1">
    <citation type="submission" date="2021-06" db="EMBL/GenBank/DDBJ databases">
        <title>Caerostris extrusa draft genome.</title>
        <authorList>
            <person name="Kono N."/>
            <person name="Arakawa K."/>
        </authorList>
    </citation>
    <scope>NUCLEOTIDE SEQUENCE [LARGE SCALE GENOMIC DNA]</scope>
</reference>
<dbReference type="EMBL" id="BPLR01020410">
    <property type="protein sequence ID" value="GIX78424.1"/>
    <property type="molecule type" value="Genomic_DNA"/>
</dbReference>
<comment type="caution">
    <text evidence="1">The sequence shown here is derived from an EMBL/GenBank/DDBJ whole genome shotgun (WGS) entry which is preliminary data.</text>
</comment>
<organism evidence="1 2">
    <name type="scientific">Caerostris extrusa</name>
    <name type="common">Bark spider</name>
    <name type="synonym">Caerostris bankana</name>
    <dbReference type="NCBI Taxonomy" id="172846"/>
    <lineage>
        <taxon>Eukaryota</taxon>
        <taxon>Metazoa</taxon>
        <taxon>Ecdysozoa</taxon>
        <taxon>Arthropoda</taxon>
        <taxon>Chelicerata</taxon>
        <taxon>Arachnida</taxon>
        <taxon>Araneae</taxon>
        <taxon>Araneomorphae</taxon>
        <taxon>Entelegynae</taxon>
        <taxon>Araneoidea</taxon>
        <taxon>Araneidae</taxon>
        <taxon>Caerostris</taxon>
    </lineage>
</organism>
<dbReference type="Proteomes" id="UP001054945">
    <property type="component" value="Unassembled WGS sequence"/>
</dbReference>
<name>A0AAV4N2A4_CAEEX</name>
<accession>A0AAV4N2A4</accession>
<proteinExistence type="predicted"/>
<feature type="non-terminal residue" evidence="1">
    <location>
        <position position="1"/>
    </location>
</feature>
<evidence type="ECO:0000313" key="2">
    <source>
        <dbReference type="Proteomes" id="UP001054945"/>
    </source>
</evidence>
<protein>
    <submittedName>
        <fullName evidence="1">Uncharacterized protein</fullName>
    </submittedName>
</protein>